<evidence type="ECO:0000313" key="2">
    <source>
        <dbReference type="EMBL" id="MBB5795409.1"/>
    </source>
</evidence>
<evidence type="ECO:0000313" key="3">
    <source>
        <dbReference type="Proteomes" id="UP000590647"/>
    </source>
</evidence>
<dbReference type="RefSeq" id="WP_184984774.1">
    <property type="nucleotide sequence ID" value="NZ_JACHNE010000001.1"/>
</dbReference>
<feature type="domain" description="Aminoglycoside phosphotransferase" evidence="1">
    <location>
        <begin position="97"/>
        <end position="238"/>
    </location>
</feature>
<dbReference type="InterPro" id="IPR011009">
    <property type="entry name" value="Kinase-like_dom_sf"/>
</dbReference>
<name>A0A7W9H480_9ACTN</name>
<dbReference type="Gene3D" id="3.90.1200.10">
    <property type="match status" value="1"/>
</dbReference>
<proteinExistence type="predicted"/>
<dbReference type="InterPro" id="IPR002575">
    <property type="entry name" value="Aminoglycoside_PTrfase"/>
</dbReference>
<keyword evidence="3" id="KW-1185">Reference proteome</keyword>
<dbReference type="SUPFAM" id="SSF56112">
    <property type="entry name" value="Protein kinase-like (PK-like)"/>
    <property type="match status" value="1"/>
</dbReference>
<dbReference type="Pfam" id="PF01636">
    <property type="entry name" value="APH"/>
    <property type="match status" value="1"/>
</dbReference>
<dbReference type="Proteomes" id="UP000590647">
    <property type="component" value="Unassembled WGS sequence"/>
</dbReference>
<dbReference type="AlphaFoldDB" id="A0A7W9H480"/>
<protein>
    <submittedName>
        <fullName evidence="2">Ser/Thr protein kinase RdoA (MazF antagonist)</fullName>
    </submittedName>
</protein>
<gene>
    <name evidence="2" type="ORF">HDA41_003373</name>
</gene>
<comment type="caution">
    <text evidence="2">The sequence shown here is derived from an EMBL/GenBank/DDBJ whole genome shotgun (WGS) entry which is preliminary data.</text>
</comment>
<evidence type="ECO:0000259" key="1">
    <source>
        <dbReference type="Pfam" id="PF01636"/>
    </source>
</evidence>
<dbReference type="GO" id="GO:0016301">
    <property type="term" value="F:kinase activity"/>
    <property type="evidence" value="ECO:0007669"/>
    <property type="project" value="UniProtKB-KW"/>
</dbReference>
<accession>A0A7W9H480</accession>
<sequence>MTQAVERIGQPVRSLPGPFVNRVCLRVDGGYRWGESVPAAEPAYLDAAALRDLAKAISTTQAARYACLPVLADDCTAIHPVVSTPGLLSDTVFGGPAGATPPQGEQTFSELGGFLAHLHSIPVERVVALPTRARPAWLEAVPQAANGIRAARDRLDKGAAPRIQRLAGAMAAEAPEALPRAVVHGRLSSASCVVGPAPRVLGWREAGIADPMTDLAFLLRDLVQAAAAMGAQELQEHRARLTAEGYQGARGTSLSDDEHTRLAGHLASDVLQHVALRAWSASDPEGADALLRRAERSLPGILSAFGVSGEVIG</sequence>
<keyword evidence="2" id="KW-0418">Kinase</keyword>
<reference evidence="2 3" key="1">
    <citation type="submission" date="2020-08" db="EMBL/GenBank/DDBJ databases">
        <title>Sequencing the genomes of 1000 actinobacteria strains.</title>
        <authorList>
            <person name="Klenk H.-P."/>
        </authorList>
    </citation>
    <scope>NUCLEOTIDE SEQUENCE [LARGE SCALE GENOMIC DNA]</scope>
    <source>
        <strain evidence="2 3">DSM 40084</strain>
    </source>
</reference>
<dbReference type="EMBL" id="JACHNE010000001">
    <property type="protein sequence ID" value="MBB5795409.1"/>
    <property type="molecule type" value="Genomic_DNA"/>
</dbReference>
<keyword evidence="2" id="KW-0808">Transferase</keyword>
<organism evidence="2 3">
    <name type="scientific">Streptomyces caelestis</name>
    <dbReference type="NCBI Taxonomy" id="36816"/>
    <lineage>
        <taxon>Bacteria</taxon>
        <taxon>Bacillati</taxon>
        <taxon>Actinomycetota</taxon>
        <taxon>Actinomycetes</taxon>
        <taxon>Kitasatosporales</taxon>
        <taxon>Streptomycetaceae</taxon>
        <taxon>Streptomyces</taxon>
    </lineage>
</organism>